<evidence type="ECO:0000313" key="2">
    <source>
        <dbReference type="Proteomes" id="UP000316639"/>
    </source>
</evidence>
<comment type="caution">
    <text evidence="1">The sequence shown here is derived from an EMBL/GenBank/DDBJ whole genome shotgun (WGS) entry which is preliminary data.</text>
</comment>
<dbReference type="RefSeq" id="WP_146352647.1">
    <property type="nucleotide sequence ID" value="NZ_VOBR01000009.1"/>
</dbReference>
<dbReference type="Pfam" id="PF14196">
    <property type="entry name" value="ATC_hydrolase"/>
    <property type="match status" value="1"/>
</dbReference>
<dbReference type="InterPro" id="IPR026002">
    <property type="entry name" value="ATC_hydrolase-like"/>
</dbReference>
<dbReference type="EMBL" id="VOBR01000009">
    <property type="protein sequence ID" value="TWP51108.1"/>
    <property type="molecule type" value="Genomic_DNA"/>
</dbReference>
<evidence type="ECO:0000313" key="1">
    <source>
        <dbReference type="EMBL" id="TWP51108.1"/>
    </source>
</evidence>
<name>A0A563EU96_9PSEU</name>
<organism evidence="1 2">
    <name type="scientific">Lentzea tibetensis</name>
    <dbReference type="NCBI Taxonomy" id="2591470"/>
    <lineage>
        <taxon>Bacteria</taxon>
        <taxon>Bacillati</taxon>
        <taxon>Actinomycetota</taxon>
        <taxon>Actinomycetes</taxon>
        <taxon>Pseudonocardiales</taxon>
        <taxon>Pseudonocardiaceae</taxon>
        <taxon>Lentzea</taxon>
    </lineage>
</organism>
<keyword evidence="2" id="KW-1185">Reference proteome</keyword>
<evidence type="ECO:0008006" key="3">
    <source>
        <dbReference type="Google" id="ProtNLM"/>
    </source>
</evidence>
<dbReference type="OrthoDB" id="1094540at2"/>
<dbReference type="Proteomes" id="UP000316639">
    <property type="component" value="Unassembled WGS sequence"/>
</dbReference>
<gene>
    <name evidence="1" type="ORF">FKR81_15875</name>
</gene>
<sequence>MNDQLISFFLAHLGVPDVAERAEEIIAAHGGDSPHLRLTATVIAGYQVLLRSVPRDEALRRVAAAFHEPIRPFVHDGTREMLDSADDPFTAMVDTSKDREDNYFGADFTFVRSADDGRSYLVDVHRCFYWDLLRANDVPELGPVFCEFDAAWIGAIDPDRHGFTFSRPTTLARGGATCPFHFYRS</sequence>
<protein>
    <recommendedName>
        <fullName evidence="3">L-2-amino-thiazoline-4-carboxylic acid hydrolase</fullName>
    </recommendedName>
</protein>
<accession>A0A563EU96</accession>
<reference evidence="1 2" key="1">
    <citation type="submission" date="2019-07" db="EMBL/GenBank/DDBJ databases">
        <title>Lentzea xizangensis sp. nov., isolated from Qinghai-Tibetan Plateau Soils.</title>
        <authorList>
            <person name="Huang J."/>
        </authorList>
    </citation>
    <scope>NUCLEOTIDE SEQUENCE [LARGE SCALE GENOMIC DNA]</scope>
    <source>
        <strain evidence="1 2">FXJ1.1311</strain>
    </source>
</reference>
<proteinExistence type="predicted"/>
<dbReference type="AlphaFoldDB" id="A0A563EU96"/>